<evidence type="ECO:0000313" key="3">
    <source>
        <dbReference type="Proteomes" id="UP000054544"/>
    </source>
</evidence>
<dbReference type="Pfam" id="PF00668">
    <property type="entry name" value="Condensation"/>
    <property type="match status" value="2"/>
</dbReference>
<sequence length="469" mass="53088">MKDPTAYSLMIRYDTVSELDIHRLRDALTTTMQHHDSLQTCFFARSQDNQPMQGLLLFPVRRFKHVPYATDHDIEQELQASRDKVWDIEHGETLSLTVLSQSSKKHTLILGYHHIIFDASSMRRFKRDLSSAYNMRPLKRDFGTCIEYARQEHQDKESNMLESNMQYWRKEFSIQDEVLPLLPLSNNTMRPDSRHVSSSHAECMIDEETVKATKQELLAQSPGRQDICVGAADANRPDTKYRETIGFFLNLLPVRFQVPAESTFTEIALNTAKKVGEALERSVPFNIILDELNISRSSAHTPMFQALVNYRLAMTKEVKPFDTGTLTITDGEEGRNLYDITFSFLESQTGGLGVTLDSSASIYDAHATNTLVNMYQFVLKGIEANVNVKVGECQIHDPSAVSAALQLGQGKQEQFSTESRTIAEKIAQISQTYPGRVATCDRLSNLTYQQLAERVESVAAAIKQIARVY</sequence>
<dbReference type="Proteomes" id="UP000054544">
    <property type="component" value="Unassembled WGS sequence"/>
</dbReference>
<feature type="domain" description="Condensation" evidence="1">
    <location>
        <begin position="218"/>
        <end position="396"/>
    </location>
</feature>
<dbReference type="GO" id="GO:0044550">
    <property type="term" value="P:secondary metabolite biosynthetic process"/>
    <property type="evidence" value="ECO:0007669"/>
    <property type="project" value="TreeGrafter"/>
</dbReference>
<dbReference type="AlphaFoldDB" id="A0A0D9NWJ3"/>
<accession>A0A0D9NWJ3</accession>
<dbReference type="InterPro" id="IPR023213">
    <property type="entry name" value="CAT-like_dom_sf"/>
</dbReference>
<dbReference type="PANTHER" id="PTHR45527">
    <property type="entry name" value="NONRIBOSOMAL PEPTIDE SYNTHETASE"/>
    <property type="match status" value="1"/>
</dbReference>
<organism evidence="2 3">
    <name type="scientific">Metarhizium anisopliae BRIP 53293</name>
    <dbReference type="NCBI Taxonomy" id="1291518"/>
    <lineage>
        <taxon>Eukaryota</taxon>
        <taxon>Fungi</taxon>
        <taxon>Dikarya</taxon>
        <taxon>Ascomycota</taxon>
        <taxon>Pezizomycotina</taxon>
        <taxon>Sordariomycetes</taxon>
        <taxon>Hypocreomycetidae</taxon>
        <taxon>Hypocreales</taxon>
        <taxon>Clavicipitaceae</taxon>
        <taxon>Metarhizium</taxon>
    </lineage>
</organism>
<dbReference type="PANTHER" id="PTHR45527:SF1">
    <property type="entry name" value="FATTY ACID SYNTHASE"/>
    <property type="match status" value="1"/>
</dbReference>
<keyword evidence="3" id="KW-1185">Reference proteome</keyword>
<dbReference type="SUPFAM" id="SSF52777">
    <property type="entry name" value="CoA-dependent acyltransferases"/>
    <property type="match status" value="2"/>
</dbReference>
<dbReference type="GO" id="GO:0043041">
    <property type="term" value="P:amino acid activation for nonribosomal peptide biosynthetic process"/>
    <property type="evidence" value="ECO:0007669"/>
    <property type="project" value="TreeGrafter"/>
</dbReference>
<gene>
    <name evidence="2" type="ORF">H634G_06389</name>
</gene>
<dbReference type="GO" id="GO:0003824">
    <property type="term" value="F:catalytic activity"/>
    <property type="evidence" value="ECO:0007669"/>
    <property type="project" value="InterPro"/>
</dbReference>
<dbReference type="CDD" id="cd19532">
    <property type="entry name" value="C_PKS-NRPS"/>
    <property type="match status" value="1"/>
</dbReference>
<dbReference type="Gene3D" id="3.30.559.10">
    <property type="entry name" value="Chloramphenicol acetyltransferase-like domain"/>
    <property type="match status" value="1"/>
</dbReference>
<dbReference type="Gene3D" id="3.30.559.30">
    <property type="entry name" value="Nonribosomal peptide synthetase, condensation domain"/>
    <property type="match status" value="1"/>
</dbReference>
<reference evidence="3" key="1">
    <citation type="journal article" date="2014" name="BMC Genomics">
        <title>The genome sequence of the biocontrol fungus Metarhizium anisopliae and comparative genomics of Metarhizium species.</title>
        <authorList>
            <person name="Pattemore J.A."/>
            <person name="Hane J.K."/>
            <person name="Williams A.H."/>
            <person name="Wilson B.A."/>
            <person name="Stodart B.J."/>
            <person name="Ash G.J."/>
        </authorList>
    </citation>
    <scope>NUCLEOTIDE SEQUENCE [LARGE SCALE GENOMIC DNA]</scope>
    <source>
        <strain evidence="3">BRIP 53293</strain>
    </source>
</reference>
<evidence type="ECO:0000259" key="1">
    <source>
        <dbReference type="Pfam" id="PF00668"/>
    </source>
</evidence>
<dbReference type="GO" id="GO:0005737">
    <property type="term" value="C:cytoplasm"/>
    <property type="evidence" value="ECO:0007669"/>
    <property type="project" value="TreeGrafter"/>
</dbReference>
<name>A0A0D9NWJ3_METAN</name>
<feature type="domain" description="Condensation" evidence="1">
    <location>
        <begin position="3"/>
        <end position="216"/>
    </location>
</feature>
<dbReference type="EMBL" id="KE384735">
    <property type="protein sequence ID" value="KJK78216.1"/>
    <property type="molecule type" value="Genomic_DNA"/>
</dbReference>
<dbReference type="GO" id="GO:0031177">
    <property type="term" value="F:phosphopantetheine binding"/>
    <property type="evidence" value="ECO:0007669"/>
    <property type="project" value="TreeGrafter"/>
</dbReference>
<dbReference type="STRING" id="1291518.A0A0D9NWJ3"/>
<protein>
    <recommendedName>
        <fullName evidence="1">Condensation domain-containing protein</fullName>
    </recommendedName>
</protein>
<dbReference type="OrthoDB" id="416786at2759"/>
<evidence type="ECO:0000313" key="2">
    <source>
        <dbReference type="EMBL" id="KJK78216.1"/>
    </source>
</evidence>
<dbReference type="InterPro" id="IPR001242">
    <property type="entry name" value="Condensation_dom"/>
</dbReference>
<proteinExistence type="predicted"/>